<reference evidence="1 2" key="1">
    <citation type="submission" date="2024-09" db="EMBL/GenBank/DDBJ databases">
        <authorList>
            <person name="Sun Q."/>
            <person name="Mori K."/>
        </authorList>
    </citation>
    <scope>NUCLEOTIDE SEQUENCE [LARGE SCALE GENOMIC DNA]</scope>
    <source>
        <strain evidence="1 2">TBRC 1432</strain>
    </source>
</reference>
<accession>A0ABV6N4E0</accession>
<evidence type="ECO:0000313" key="1">
    <source>
        <dbReference type="EMBL" id="MFC0546901.1"/>
    </source>
</evidence>
<dbReference type="EMBL" id="JBHLUD010000013">
    <property type="protein sequence ID" value="MFC0546901.1"/>
    <property type="molecule type" value="Genomic_DNA"/>
</dbReference>
<keyword evidence="2" id="KW-1185">Reference proteome</keyword>
<sequence length="96" mass="10542">MIDCAFCDTGECIMCGTGIDHLYDPDLYDADLYTPEPSPWANHIFELKVDGEDCADDACVCLVQLLSDAKRETVAYGSGDAMRWNPSMPIARFGPS</sequence>
<name>A0ABV6N4E0_9PSEU</name>
<dbReference type="RefSeq" id="WP_273937139.1">
    <property type="nucleotide sequence ID" value="NZ_CP097263.1"/>
</dbReference>
<evidence type="ECO:0000313" key="2">
    <source>
        <dbReference type="Proteomes" id="UP001589810"/>
    </source>
</evidence>
<gene>
    <name evidence="1" type="ORF">ACFFH7_35700</name>
</gene>
<organism evidence="1 2">
    <name type="scientific">Kutzneria chonburiensis</name>
    <dbReference type="NCBI Taxonomy" id="1483604"/>
    <lineage>
        <taxon>Bacteria</taxon>
        <taxon>Bacillati</taxon>
        <taxon>Actinomycetota</taxon>
        <taxon>Actinomycetes</taxon>
        <taxon>Pseudonocardiales</taxon>
        <taxon>Pseudonocardiaceae</taxon>
        <taxon>Kutzneria</taxon>
    </lineage>
</organism>
<proteinExistence type="predicted"/>
<protein>
    <submittedName>
        <fullName evidence="1">Uncharacterized protein</fullName>
    </submittedName>
</protein>
<comment type="caution">
    <text evidence="1">The sequence shown here is derived from an EMBL/GenBank/DDBJ whole genome shotgun (WGS) entry which is preliminary data.</text>
</comment>
<dbReference type="Proteomes" id="UP001589810">
    <property type="component" value="Unassembled WGS sequence"/>
</dbReference>